<evidence type="ECO:0000256" key="1">
    <source>
        <dbReference type="SAM" id="MobiDB-lite"/>
    </source>
</evidence>
<evidence type="ECO:0000313" key="2">
    <source>
        <dbReference type="EMBL" id="JAT67303.1"/>
    </source>
</evidence>
<dbReference type="AlphaFoldDB" id="A0A1D1ZKL1"/>
<proteinExistence type="predicted"/>
<reference evidence="2" key="1">
    <citation type="submission" date="2015-07" db="EMBL/GenBank/DDBJ databases">
        <title>Transcriptome Assembly of Anthurium amnicola.</title>
        <authorList>
            <person name="Suzuki J."/>
        </authorList>
    </citation>
    <scope>NUCLEOTIDE SEQUENCE</scope>
</reference>
<name>A0A1D1ZKL1_9ARAE</name>
<dbReference type="EMBL" id="GDJX01000633">
    <property type="protein sequence ID" value="JAT67303.1"/>
    <property type="molecule type" value="Transcribed_RNA"/>
</dbReference>
<sequence length="212" mass="22641">DRGHQPSQLQVSLSSERGVLLARALRLKPPHRCIGHLLDECDDRQSCVRRQELAPFSHLTHEAEQAAHAGTHAEFPPGDSSARTPLALGAGHAGTSQPAAPVALPLPSHKLQEGHAGGGGGGAEAIDHGVRGGQPGAPADGRPQPRDGRGRHPVGAQALFPPGPPSGRRLRSRRLRALLCRQRVGSFGCSDRVTFMWKPKLSPLQEREQHTR</sequence>
<gene>
    <name evidence="2" type="primary">EP400NL</name>
    <name evidence="2" type="ORF">g.33569</name>
</gene>
<feature type="region of interest" description="Disordered" evidence="1">
    <location>
        <begin position="63"/>
        <end position="169"/>
    </location>
</feature>
<feature type="non-terminal residue" evidence="2">
    <location>
        <position position="1"/>
    </location>
</feature>
<accession>A0A1D1ZKL1</accession>
<protein>
    <submittedName>
        <fullName evidence="2">EP400 N-terminal-like protein</fullName>
    </submittedName>
</protein>
<organism evidence="2">
    <name type="scientific">Anthurium amnicola</name>
    <dbReference type="NCBI Taxonomy" id="1678845"/>
    <lineage>
        <taxon>Eukaryota</taxon>
        <taxon>Viridiplantae</taxon>
        <taxon>Streptophyta</taxon>
        <taxon>Embryophyta</taxon>
        <taxon>Tracheophyta</taxon>
        <taxon>Spermatophyta</taxon>
        <taxon>Magnoliopsida</taxon>
        <taxon>Liliopsida</taxon>
        <taxon>Araceae</taxon>
        <taxon>Pothoideae</taxon>
        <taxon>Potheae</taxon>
        <taxon>Anthurium</taxon>
    </lineage>
</organism>